<dbReference type="eggNOG" id="KOG1897">
    <property type="taxonomic scope" value="Eukaryota"/>
</dbReference>
<dbReference type="GO" id="GO:0005634">
    <property type="term" value="C:nucleus"/>
    <property type="evidence" value="ECO:0000318"/>
    <property type="project" value="GO_Central"/>
</dbReference>
<evidence type="ECO:0000313" key="6">
    <source>
        <dbReference type="EMBL" id="EEB08523.1"/>
    </source>
</evidence>
<evidence type="ECO:0000259" key="5">
    <source>
        <dbReference type="Pfam" id="PF23726"/>
    </source>
</evidence>
<proteinExistence type="predicted"/>
<evidence type="ECO:0000259" key="3">
    <source>
        <dbReference type="Pfam" id="PF03178"/>
    </source>
</evidence>
<dbReference type="Pfam" id="PF10433">
    <property type="entry name" value="Beta-prop_RSE1_1st"/>
    <property type="match status" value="1"/>
</dbReference>
<dbReference type="RefSeq" id="XP_002174816.1">
    <property type="nucleotide sequence ID" value="XM_002174780.2"/>
</dbReference>
<evidence type="ECO:0000256" key="1">
    <source>
        <dbReference type="ARBA" id="ARBA00004123"/>
    </source>
</evidence>
<evidence type="ECO:0000256" key="2">
    <source>
        <dbReference type="ARBA" id="ARBA00023242"/>
    </source>
</evidence>
<dbReference type="Pfam" id="PF23726">
    <property type="entry name" value="Beta-prop_RSE1_2nd"/>
    <property type="match status" value="1"/>
</dbReference>
<comment type="subcellular location">
    <subcellularLocation>
        <location evidence="1">Nucleus</location>
    </subcellularLocation>
</comment>
<dbReference type="STRING" id="402676.B6K4W6"/>
<dbReference type="Gene3D" id="2.130.10.10">
    <property type="entry name" value="YVTN repeat-like/Quinoprotein amine dehydrogenase"/>
    <property type="match status" value="3"/>
</dbReference>
<evidence type="ECO:0000313" key="7">
    <source>
        <dbReference type="JaponicusDB" id="SJAG_03680"/>
    </source>
</evidence>
<dbReference type="InterPro" id="IPR015943">
    <property type="entry name" value="WD40/YVTN_repeat-like_dom_sf"/>
</dbReference>
<dbReference type="HOGENOM" id="CLU_290548_0_0_1"/>
<dbReference type="VEuPathDB" id="FungiDB:SJAG_03680"/>
<feature type="domain" description="RSE1/DDB1/CPSF1 first beta-propeller" evidence="4">
    <location>
        <begin position="13"/>
        <end position="282"/>
    </location>
</feature>
<dbReference type="OMA" id="PHMVYGF"/>
<dbReference type="InterPro" id="IPR058543">
    <property type="entry name" value="Beta-prop_RSE1/DDB1/CPSF1_2nd"/>
</dbReference>
<dbReference type="EMBL" id="KE651167">
    <property type="protein sequence ID" value="EEB08523.1"/>
    <property type="molecule type" value="Genomic_DNA"/>
</dbReference>
<dbReference type="SUPFAM" id="SSF50978">
    <property type="entry name" value="WD40 repeat-like"/>
    <property type="match status" value="1"/>
</dbReference>
<dbReference type="PANTHER" id="PTHR10644">
    <property type="entry name" value="DNA REPAIR/RNA PROCESSING CPSF FAMILY"/>
    <property type="match status" value="1"/>
</dbReference>
<dbReference type="InterPro" id="IPR004871">
    <property type="entry name" value="RSE1/DDB1/CPSF1_C"/>
</dbReference>
<keyword evidence="8" id="KW-1185">Reference proteome</keyword>
<dbReference type="GO" id="GO:0043161">
    <property type="term" value="P:proteasome-mediated ubiquitin-dependent protein catabolic process"/>
    <property type="evidence" value="ECO:0000318"/>
    <property type="project" value="GO_Central"/>
</dbReference>
<dbReference type="Pfam" id="PF03178">
    <property type="entry name" value="CPSF_A"/>
    <property type="match status" value="1"/>
</dbReference>
<keyword evidence="2" id="KW-0539">Nucleus</keyword>
<accession>B6K4W6</accession>
<feature type="domain" description="RSE1/DDB1/CPSF1 second beta-propeller" evidence="5">
    <location>
        <begin position="386"/>
        <end position="663"/>
    </location>
</feature>
<evidence type="ECO:0000259" key="4">
    <source>
        <dbReference type="Pfam" id="PF10433"/>
    </source>
</evidence>
<dbReference type="SUPFAM" id="SSF69322">
    <property type="entry name" value="Tricorn protease domain 2"/>
    <property type="match status" value="1"/>
</dbReference>
<dbReference type="InterPro" id="IPR018846">
    <property type="entry name" value="Beta-prop_RSE1/DDB1/CPSF1_1st"/>
</dbReference>
<protein>
    <submittedName>
        <fullName evidence="6">Silencing protein Rik1</fullName>
    </submittedName>
</protein>
<dbReference type="InterPro" id="IPR050358">
    <property type="entry name" value="RSE1/DDB1/CFT1"/>
</dbReference>
<dbReference type="Proteomes" id="UP000001744">
    <property type="component" value="Unassembled WGS sequence"/>
</dbReference>
<dbReference type="JaponicusDB" id="SJAG_03680">
    <property type="gene designation" value="rik1"/>
</dbReference>
<dbReference type="GO" id="GO:0006281">
    <property type="term" value="P:DNA repair"/>
    <property type="evidence" value="ECO:0000318"/>
    <property type="project" value="GO_Central"/>
</dbReference>
<dbReference type="GO" id="GO:0003676">
    <property type="term" value="F:nucleic acid binding"/>
    <property type="evidence" value="ECO:0007669"/>
    <property type="project" value="InterPro"/>
</dbReference>
<name>B6K4W6_SCHJY</name>
<sequence>MNLCFQSIQAPAIQTAVCCKFIPNENVIIVSRRLQLFVYTLSKNNELCERATIPLHANALHLLAYRPLDLEQDYLLIVTQDGYYFSVYWDDNFGKVALDSPLQMCTTQPSYPNTSWRSFCLVNQEAQLVLIRTSEMKVLCLSIFSEEQRKQQGFSIGDGAELLLPGYLVMDMCFLQHGNPPQVAVLSQTVDSTKVTVHKLNLQSDSFDSGSVVLKNSLYYKLMAVGKKGLIALGEDNISYFNRGTVISIRAPSVRFSHYCALRGLKRQFVLVSAEGNVYTLSCNPLFHKLYTLMVEELPFSPVFNVSSVMAIDEERLFASNINGSIHILSLPSYTVSEITAGHGAIHDMQFFESGSGNTLLLCAGSLNSGSLIYLCNSLSAEPISLFDLSGVLHVWPVHFQSVLKLFVGMANETKVFTMVSLYEAEFDPELSLDESTLALSACENGYVQITNKSLRYCTETSKDAIPLEGITSVSSLGAYAAIVIDNTSLVIYNMTKEIARTTFSKEVSAVDFASPLRIVVGFWNKTMEMLAIRDNSFICVLRKSLNFIPRDVLLQFSNDDRLHLFMGSDEGNLCVATVEKSLITNMDYRVLGSTPIHFTRLLISTGAYVICTNDKPHMVYGLHGKLAFMPLNVPSSIDLNAFLDEKLRFCLVSAHSEGVSILHLDNQPKLSVTRLKTKLLPQKAAIIDQTVLFSGLKQQPNGLGELSAQYSLVCSKVYDQFELCSFKLDEFEECTSVIASSSSLFVVTTAKKYPYNYFSVSGRLLVIKASSENRELDVQSTYSHSSGFASCVEYGKCLFAASDDCILTFVLDATEVRLIGTTHCVTVLIQLLVDEDRLITVDAFGALTVYQISDSQLVWLANIQSKPEWAYHACVMRPFQYLTFAIDGSVHQIQLLNDNNDASPTGFRLESTCSLKLHDRVLCASAGSLTTVKKDAPLSPQITFGTELGAVGSVLQFDEKKEEYIALQKAIWHQRLNYVGKYELPIESDHSKVASCFVDASLFQLAKNWTQEQLYRLVRDMDGLESLNSQEKINRVLNELDVVSKVDLSSVA</sequence>
<gene>
    <name evidence="7" type="primary">rik1</name>
    <name evidence="6" type="ORF">SJAG_03680</name>
</gene>
<evidence type="ECO:0000313" key="8">
    <source>
        <dbReference type="Proteomes" id="UP000001744"/>
    </source>
</evidence>
<reference evidence="6 8" key="1">
    <citation type="journal article" date="2011" name="Science">
        <title>Comparative functional genomics of the fission yeasts.</title>
        <authorList>
            <person name="Rhind N."/>
            <person name="Chen Z."/>
            <person name="Yassour M."/>
            <person name="Thompson D.A."/>
            <person name="Haas B.J."/>
            <person name="Habib N."/>
            <person name="Wapinski I."/>
            <person name="Roy S."/>
            <person name="Lin M.F."/>
            <person name="Heiman D.I."/>
            <person name="Young S.K."/>
            <person name="Furuya K."/>
            <person name="Guo Y."/>
            <person name="Pidoux A."/>
            <person name="Chen H.M."/>
            <person name="Robbertse B."/>
            <person name="Goldberg J.M."/>
            <person name="Aoki K."/>
            <person name="Bayne E.H."/>
            <person name="Berlin A.M."/>
            <person name="Desjardins C.A."/>
            <person name="Dobbs E."/>
            <person name="Dukaj L."/>
            <person name="Fan L."/>
            <person name="FitzGerald M.G."/>
            <person name="French C."/>
            <person name="Gujja S."/>
            <person name="Hansen K."/>
            <person name="Keifenheim D."/>
            <person name="Levin J.Z."/>
            <person name="Mosher R.A."/>
            <person name="Mueller C.A."/>
            <person name="Pfiffner J."/>
            <person name="Priest M."/>
            <person name="Russ C."/>
            <person name="Smialowska A."/>
            <person name="Swoboda P."/>
            <person name="Sykes S.M."/>
            <person name="Vaughn M."/>
            <person name="Vengrova S."/>
            <person name="Yoder R."/>
            <person name="Zeng Q."/>
            <person name="Allshire R."/>
            <person name="Baulcombe D."/>
            <person name="Birren B.W."/>
            <person name="Brown W."/>
            <person name="Ekwall K."/>
            <person name="Kellis M."/>
            <person name="Leatherwood J."/>
            <person name="Levin H."/>
            <person name="Margalit H."/>
            <person name="Martienssen R."/>
            <person name="Nieduszynski C.A."/>
            <person name="Spatafora J.W."/>
            <person name="Friedman N."/>
            <person name="Dalgaard J.Z."/>
            <person name="Baumann P."/>
            <person name="Niki H."/>
            <person name="Regev A."/>
            <person name="Nusbaum C."/>
        </authorList>
    </citation>
    <scope>NUCLEOTIDE SEQUENCE [LARGE SCALE GENOMIC DNA]</scope>
    <source>
        <strain evidence="8">yFS275 / FY16936</strain>
    </source>
</reference>
<organism evidence="6 8">
    <name type="scientific">Schizosaccharomyces japonicus (strain yFS275 / FY16936)</name>
    <name type="common">Fission yeast</name>
    <dbReference type="NCBI Taxonomy" id="402676"/>
    <lineage>
        <taxon>Eukaryota</taxon>
        <taxon>Fungi</taxon>
        <taxon>Dikarya</taxon>
        <taxon>Ascomycota</taxon>
        <taxon>Taphrinomycotina</taxon>
        <taxon>Schizosaccharomycetes</taxon>
        <taxon>Schizosaccharomycetales</taxon>
        <taxon>Schizosaccharomycetaceae</taxon>
        <taxon>Schizosaccharomyces</taxon>
    </lineage>
</organism>
<dbReference type="GO" id="GO:0035861">
    <property type="term" value="C:site of double-strand break"/>
    <property type="evidence" value="ECO:0000318"/>
    <property type="project" value="GO_Central"/>
</dbReference>
<dbReference type="GeneID" id="7052197"/>
<dbReference type="InterPro" id="IPR036322">
    <property type="entry name" value="WD40_repeat_dom_sf"/>
</dbReference>
<dbReference type="AlphaFoldDB" id="B6K4W6"/>
<feature type="domain" description="RSE1/DDB1/CPSF1 C-terminal" evidence="3">
    <location>
        <begin position="723"/>
        <end position="1001"/>
    </location>
</feature>